<keyword evidence="1" id="KW-0813">Transport</keyword>
<dbReference type="InterPro" id="IPR003148">
    <property type="entry name" value="RCK_N"/>
</dbReference>
<dbReference type="PANTHER" id="PTHR43833:SF5">
    <property type="entry name" value="TRK SYSTEM POTASSIUM UPTAKE PROTEIN TRKA"/>
    <property type="match status" value="1"/>
</dbReference>
<keyword evidence="4" id="KW-0406">Ion transport</keyword>
<evidence type="ECO:0000256" key="4">
    <source>
        <dbReference type="ARBA" id="ARBA00023065"/>
    </source>
</evidence>
<accession>A0A1G9PT76</accession>
<evidence type="ECO:0000256" key="1">
    <source>
        <dbReference type="ARBA" id="ARBA00022448"/>
    </source>
</evidence>
<organism evidence="6 7">
    <name type="scientific">Halarsenatibacter silvermanii</name>
    <dbReference type="NCBI Taxonomy" id="321763"/>
    <lineage>
        <taxon>Bacteria</taxon>
        <taxon>Bacillati</taxon>
        <taxon>Bacillota</taxon>
        <taxon>Clostridia</taxon>
        <taxon>Halanaerobiales</taxon>
        <taxon>Halarsenatibacteraceae</taxon>
        <taxon>Halarsenatibacter</taxon>
    </lineage>
</organism>
<proteinExistence type="predicted"/>
<reference evidence="6 7" key="1">
    <citation type="submission" date="2016-10" db="EMBL/GenBank/DDBJ databases">
        <authorList>
            <person name="de Groot N.N."/>
        </authorList>
    </citation>
    <scope>NUCLEOTIDE SEQUENCE [LARGE SCALE GENOMIC DNA]</scope>
    <source>
        <strain evidence="6 7">SLAS-1</strain>
    </source>
</reference>
<dbReference type="OrthoDB" id="9775180at2"/>
<evidence type="ECO:0000256" key="2">
    <source>
        <dbReference type="ARBA" id="ARBA00022538"/>
    </source>
</evidence>
<dbReference type="PROSITE" id="PS51201">
    <property type="entry name" value="RCK_N"/>
    <property type="match status" value="1"/>
</dbReference>
<keyword evidence="2" id="KW-0633">Potassium transport</keyword>
<evidence type="ECO:0000259" key="5">
    <source>
        <dbReference type="PROSITE" id="PS51201"/>
    </source>
</evidence>
<dbReference type="GO" id="GO:0015079">
    <property type="term" value="F:potassium ion transmembrane transporter activity"/>
    <property type="evidence" value="ECO:0007669"/>
    <property type="project" value="InterPro"/>
</dbReference>
<name>A0A1G9PT76_9FIRM</name>
<dbReference type="AlphaFoldDB" id="A0A1G9PT76"/>
<feature type="domain" description="RCK N-terminal" evidence="5">
    <location>
        <begin position="1"/>
        <end position="118"/>
    </location>
</feature>
<dbReference type="SUPFAM" id="SSF51735">
    <property type="entry name" value="NAD(P)-binding Rossmann-fold domains"/>
    <property type="match status" value="1"/>
</dbReference>
<dbReference type="InterPro" id="IPR036291">
    <property type="entry name" value="NAD(P)-bd_dom_sf"/>
</dbReference>
<dbReference type="InterPro" id="IPR050721">
    <property type="entry name" value="Trk_Ktr_HKT_K-transport"/>
</dbReference>
<dbReference type="PRINTS" id="PR00335">
    <property type="entry name" value="KUPTAKETRKA"/>
</dbReference>
<dbReference type="STRING" id="321763.SAMN04488692_11424"/>
<sequence length="222" mass="25019">MKIVIAGGHKTGQKLMKFFQQNNEHEIVLIDEDAEVCERVSEKYSNVKIVWGDATYPSNLEEAGVADSDVFIAVTSSDHANLLAAKAAKKMGLNRVIAKVNNHDYQELAELMDFDYILQPSDALSAEIITRLQGIDFVKMVENMYNEIQFNVTEVEEGSELIGTACESFSEKYTHDSVCPVLIIRKGKYNMANEIESIKAGDEIIYLSREEKSKIKQKLIKF</sequence>
<dbReference type="EMBL" id="FNGO01000014">
    <property type="protein sequence ID" value="SDM01950.1"/>
    <property type="molecule type" value="Genomic_DNA"/>
</dbReference>
<keyword evidence="3" id="KW-0630">Potassium</keyword>
<evidence type="ECO:0000313" key="7">
    <source>
        <dbReference type="Proteomes" id="UP000199476"/>
    </source>
</evidence>
<protein>
    <submittedName>
        <fullName evidence="6">Trk system potassium uptake protein TrkA</fullName>
    </submittedName>
</protein>
<dbReference type="GO" id="GO:0005886">
    <property type="term" value="C:plasma membrane"/>
    <property type="evidence" value="ECO:0007669"/>
    <property type="project" value="InterPro"/>
</dbReference>
<dbReference type="InterPro" id="IPR006036">
    <property type="entry name" value="K_uptake_TrkA"/>
</dbReference>
<dbReference type="Gene3D" id="3.40.50.720">
    <property type="entry name" value="NAD(P)-binding Rossmann-like Domain"/>
    <property type="match status" value="1"/>
</dbReference>
<gene>
    <name evidence="6" type="ORF">SAMN04488692_11424</name>
</gene>
<dbReference type="InterPro" id="IPR036721">
    <property type="entry name" value="RCK_C_sf"/>
</dbReference>
<dbReference type="Proteomes" id="UP000199476">
    <property type="component" value="Unassembled WGS sequence"/>
</dbReference>
<evidence type="ECO:0000256" key="3">
    <source>
        <dbReference type="ARBA" id="ARBA00022958"/>
    </source>
</evidence>
<dbReference type="Gene3D" id="3.30.70.1450">
    <property type="entry name" value="Regulator of K+ conductance, C-terminal domain"/>
    <property type="match status" value="1"/>
</dbReference>
<keyword evidence="7" id="KW-1185">Reference proteome</keyword>
<dbReference type="PANTHER" id="PTHR43833">
    <property type="entry name" value="POTASSIUM CHANNEL PROTEIN 2-RELATED-RELATED"/>
    <property type="match status" value="1"/>
</dbReference>
<dbReference type="Pfam" id="PF02254">
    <property type="entry name" value="TrkA_N"/>
    <property type="match status" value="1"/>
</dbReference>
<evidence type="ECO:0000313" key="6">
    <source>
        <dbReference type="EMBL" id="SDM01950.1"/>
    </source>
</evidence>
<dbReference type="RefSeq" id="WP_089760614.1">
    <property type="nucleotide sequence ID" value="NZ_FNGO01000014.1"/>
</dbReference>